<dbReference type="PANTHER" id="PTHR34039">
    <property type="entry name" value="UPF0102 PROTEIN YRAN"/>
    <property type="match status" value="1"/>
</dbReference>
<dbReference type="SUPFAM" id="SSF52980">
    <property type="entry name" value="Restriction endonuclease-like"/>
    <property type="match status" value="1"/>
</dbReference>
<sequence>MNNRGEVFEQKACEYLQNKNFKIIHRNFHSKFGEIDIIAIKGEVLHFIEVKGRIDPLYHPSYAVDRKKQNKIISTAKFFLLRNKQYNDMYQQFDVISVILEPEEIDFI</sequence>
<dbReference type="InterPro" id="IPR003509">
    <property type="entry name" value="UPF0102_YraN-like"/>
</dbReference>
<evidence type="ECO:0000256" key="1">
    <source>
        <dbReference type="ARBA" id="ARBA00006738"/>
    </source>
</evidence>
<dbReference type="GO" id="GO:0003676">
    <property type="term" value="F:nucleic acid binding"/>
    <property type="evidence" value="ECO:0007669"/>
    <property type="project" value="InterPro"/>
</dbReference>
<proteinExistence type="inferred from homology"/>
<dbReference type="Pfam" id="PF02021">
    <property type="entry name" value="UPF0102"/>
    <property type="match status" value="1"/>
</dbReference>
<protein>
    <submittedName>
        <fullName evidence="2">YraN family protein</fullName>
    </submittedName>
</protein>
<reference evidence="2 3" key="1">
    <citation type="submission" date="2017-11" db="EMBL/GenBank/DDBJ databases">
        <title>Genome-resolved metagenomics identifies genetic mobility, metabolic interactions, and unexpected diversity in perchlorate-reducing communities.</title>
        <authorList>
            <person name="Barnum T.P."/>
            <person name="Figueroa I.A."/>
            <person name="Carlstrom C.I."/>
            <person name="Lucas L.N."/>
            <person name="Engelbrektson A.L."/>
            <person name="Coates J.D."/>
        </authorList>
    </citation>
    <scope>NUCLEOTIDE SEQUENCE [LARGE SCALE GENOMIC DNA]</scope>
    <source>
        <strain evidence="2">BM706</strain>
    </source>
</reference>
<evidence type="ECO:0000313" key="3">
    <source>
        <dbReference type="Proteomes" id="UP000234857"/>
    </source>
</evidence>
<dbReference type="EMBL" id="PKTG01000079">
    <property type="protein sequence ID" value="PLX17892.1"/>
    <property type="molecule type" value="Genomic_DNA"/>
</dbReference>
<accession>A0A2N5ZGZ8</accession>
<dbReference type="NCBIfam" id="TIGR00252">
    <property type="entry name" value="YraN family protein"/>
    <property type="match status" value="1"/>
</dbReference>
<dbReference type="InterPro" id="IPR011856">
    <property type="entry name" value="tRNA_endonuc-like_dom_sf"/>
</dbReference>
<dbReference type="PANTHER" id="PTHR34039:SF1">
    <property type="entry name" value="UPF0102 PROTEIN YRAN"/>
    <property type="match status" value="1"/>
</dbReference>
<dbReference type="HAMAP" id="MF_00048">
    <property type="entry name" value="UPF0102"/>
    <property type="match status" value="1"/>
</dbReference>
<feature type="non-terminal residue" evidence="2">
    <location>
        <position position="108"/>
    </location>
</feature>
<dbReference type="Proteomes" id="UP000234857">
    <property type="component" value="Unassembled WGS sequence"/>
</dbReference>
<name>A0A2N5ZGZ8_MUIH1</name>
<comment type="caution">
    <text evidence="2">The sequence shown here is derived from an EMBL/GenBank/DDBJ whole genome shotgun (WGS) entry which is preliminary data.</text>
</comment>
<comment type="similarity">
    <text evidence="1">Belongs to the UPF0102 family.</text>
</comment>
<dbReference type="AlphaFoldDB" id="A0A2N5ZGZ8"/>
<organism evidence="2 3">
    <name type="scientific">Muiribacterium halophilum</name>
    <dbReference type="NCBI Taxonomy" id="2053465"/>
    <lineage>
        <taxon>Bacteria</taxon>
        <taxon>Candidatus Muiribacteriota</taxon>
        <taxon>Candidatus Muiribacteriia</taxon>
        <taxon>Candidatus Muiribacteriales</taxon>
        <taxon>Candidatus Muiribacteriaceae</taxon>
        <taxon>Candidatus Muiribacterium</taxon>
    </lineage>
</organism>
<evidence type="ECO:0000313" key="2">
    <source>
        <dbReference type="EMBL" id="PLX17892.1"/>
    </source>
</evidence>
<gene>
    <name evidence="2" type="ORF">C0601_06145</name>
</gene>
<dbReference type="Gene3D" id="3.40.1350.10">
    <property type="match status" value="1"/>
</dbReference>
<dbReference type="InterPro" id="IPR011335">
    <property type="entry name" value="Restrct_endonuc-II-like"/>
</dbReference>